<dbReference type="RefSeq" id="WP_076429899.1">
    <property type="nucleotide sequence ID" value="NZ_FTNO01000001.1"/>
</dbReference>
<name>A0A1N6ZDA7_9EURY</name>
<feature type="transmembrane region" description="Helical" evidence="1">
    <location>
        <begin position="42"/>
        <end position="70"/>
    </location>
</feature>
<dbReference type="EMBL" id="FTNO01000001">
    <property type="protein sequence ID" value="SIR24768.1"/>
    <property type="molecule type" value="Genomic_DNA"/>
</dbReference>
<gene>
    <name evidence="2" type="ORF">SAMN05421858_1981</name>
</gene>
<keyword evidence="1" id="KW-0812">Transmembrane</keyword>
<evidence type="ECO:0000313" key="3">
    <source>
        <dbReference type="Proteomes" id="UP000186914"/>
    </source>
</evidence>
<feature type="transmembrane region" description="Helical" evidence="1">
    <location>
        <begin position="5"/>
        <end position="22"/>
    </location>
</feature>
<keyword evidence="3" id="KW-1185">Reference proteome</keyword>
<protein>
    <submittedName>
        <fullName evidence="2">Uncharacterized protein</fullName>
    </submittedName>
</protein>
<sequence length="75" mass="8082">MWQEYVFLAGSIVIMVSLIPTIRDEEAQVPLRTSVPSVAVLFVQTLAFLSMGLTASAAGTGMGFGLWTLIAKYKS</sequence>
<dbReference type="OrthoDB" id="307345at2157"/>
<evidence type="ECO:0000256" key="1">
    <source>
        <dbReference type="SAM" id="Phobius"/>
    </source>
</evidence>
<accession>A0A1N6ZDA7</accession>
<dbReference type="Proteomes" id="UP000186914">
    <property type="component" value="Unassembled WGS sequence"/>
</dbReference>
<keyword evidence="1" id="KW-1133">Transmembrane helix</keyword>
<organism evidence="2 3">
    <name type="scientific">Haladaptatus litoreus</name>
    <dbReference type="NCBI Taxonomy" id="553468"/>
    <lineage>
        <taxon>Archaea</taxon>
        <taxon>Methanobacteriati</taxon>
        <taxon>Methanobacteriota</taxon>
        <taxon>Stenosarchaea group</taxon>
        <taxon>Halobacteria</taxon>
        <taxon>Halobacteriales</taxon>
        <taxon>Haladaptataceae</taxon>
        <taxon>Haladaptatus</taxon>
    </lineage>
</organism>
<reference evidence="3" key="1">
    <citation type="submission" date="2017-01" db="EMBL/GenBank/DDBJ databases">
        <authorList>
            <person name="Varghese N."/>
            <person name="Submissions S."/>
        </authorList>
    </citation>
    <scope>NUCLEOTIDE SEQUENCE [LARGE SCALE GENOMIC DNA]</scope>
    <source>
        <strain evidence="3">CGMCC 1.7737</strain>
    </source>
</reference>
<dbReference type="AlphaFoldDB" id="A0A1N6ZDA7"/>
<evidence type="ECO:0000313" key="2">
    <source>
        <dbReference type="EMBL" id="SIR24768.1"/>
    </source>
</evidence>
<proteinExistence type="predicted"/>
<keyword evidence="1" id="KW-0472">Membrane</keyword>